<dbReference type="AlphaFoldDB" id="A0A4R0QX67"/>
<dbReference type="OrthoDB" id="9795390at2"/>
<proteinExistence type="inferred from homology"/>
<dbReference type="Gene3D" id="1.10.1220.10">
    <property type="entry name" value="Met repressor-like"/>
    <property type="match status" value="1"/>
</dbReference>
<comment type="similarity">
    <text evidence="1">Belongs to the RelB/DinJ antitoxin family.</text>
</comment>
<evidence type="ECO:0000256" key="2">
    <source>
        <dbReference type="ARBA" id="ARBA00022649"/>
    </source>
</evidence>
<dbReference type="GO" id="GO:0006355">
    <property type="term" value="P:regulation of DNA-templated transcription"/>
    <property type="evidence" value="ECO:0007669"/>
    <property type="project" value="InterPro"/>
</dbReference>
<comment type="caution">
    <text evidence="3">The sequence shown here is derived from an EMBL/GenBank/DDBJ whole genome shotgun (WGS) entry which is preliminary data.</text>
</comment>
<dbReference type="RefSeq" id="WP_131284623.1">
    <property type="nucleotide sequence ID" value="NZ_RXLP01000023.1"/>
</dbReference>
<sequence length="87" mass="9956">MALAKNDMRMSIRTNSKLYKQAADILAEYGLDVPTTFNMLLHQIINVQGFPFELQRSPYDKKITEALQEGLIDAGDTDDFENMMRNV</sequence>
<dbReference type="Pfam" id="PF04221">
    <property type="entry name" value="RelB"/>
    <property type="match status" value="1"/>
</dbReference>
<evidence type="ECO:0000313" key="3">
    <source>
        <dbReference type="EMBL" id="TCD53981.1"/>
    </source>
</evidence>
<reference evidence="3 4" key="1">
    <citation type="submission" date="2018-12" db="EMBL/GenBank/DDBJ databases">
        <title>Alloscrdovia theropitheci sp. nov: a novel taxon from the feces of the bleeding-herat monkey (Theropithecus geleda).</title>
        <authorList>
            <person name="Modesto M."/>
        </authorList>
    </citation>
    <scope>NUCLEOTIDE SEQUENCE [LARGE SCALE GENOMIC DNA]</scope>
    <source>
        <strain evidence="3 4">GLDI4/2</strain>
    </source>
</reference>
<dbReference type="GO" id="GO:0006351">
    <property type="term" value="P:DNA-templated transcription"/>
    <property type="evidence" value="ECO:0007669"/>
    <property type="project" value="TreeGrafter"/>
</dbReference>
<accession>A0A4R0QX67</accession>
<dbReference type="EMBL" id="RXLP01000023">
    <property type="protein sequence ID" value="TCD53981.1"/>
    <property type="molecule type" value="Genomic_DNA"/>
</dbReference>
<organism evidence="3 4">
    <name type="scientific">Alloscardovia theropitheci</name>
    <dbReference type="NCBI Taxonomy" id="2496842"/>
    <lineage>
        <taxon>Bacteria</taxon>
        <taxon>Bacillati</taxon>
        <taxon>Actinomycetota</taxon>
        <taxon>Actinomycetes</taxon>
        <taxon>Bifidobacteriales</taxon>
        <taxon>Bifidobacteriaceae</taxon>
        <taxon>Alloscardovia</taxon>
    </lineage>
</organism>
<gene>
    <name evidence="3" type="ORF">EJ419_06015</name>
</gene>
<dbReference type="PANTHER" id="PTHR38781">
    <property type="entry name" value="ANTITOXIN DINJ-RELATED"/>
    <property type="match status" value="1"/>
</dbReference>
<evidence type="ECO:0000256" key="1">
    <source>
        <dbReference type="ARBA" id="ARBA00010562"/>
    </source>
</evidence>
<dbReference type="NCBIfam" id="TIGR02384">
    <property type="entry name" value="RelB_DinJ"/>
    <property type="match status" value="1"/>
</dbReference>
<dbReference type="InterPro" id="IPR013321">
    <property type="entry name" value="Arc_rbn_hlx_hlx"/>
</dbReference>
<protein>
    <submittedName>
        <fullName evidence="3">Type II toxin-antitoxin system RelB/DinJ family antitoxin</fullName>
    </submittedName>
</protein>
<dbReference type="InterPro" id="IPR007337">
    <property type="entry name" value="RelB/DinJ"/>
</dbReference>
<evidence type="ECO:0000313" key="4">
    <source>
        <dbReference type="Proteomes" id="UP000291289"/>
    </source>
</evidence>
<keyword evidence="4" id="KW-1185">Reference proteome</keyword>
<dbReference type="Proteomes" id="UP000291289">
    <property type="component" value="Unassembled WGS sequence"/>
</dbReference>
<name>A0A4R0QX67_9BIFI</name>
<dbReference type="PANTHER" id="PTHR38781:SF1">
    <property type="entry name" value="ANTITOXIN DINJ-RELATED"/>
    <property type="match status" value="1"/>
</dbReference>
<keyword evidence="2" id="KW-1277">Toxin-antitoxin system</keyword>